<dbReference type="RefSeq" id="WP_344299595.1">
    <property type="nucleotide sequence ID" value="NZ_BAAAQW010000005.1"/>
</dbReference>
<evidence type="ECO:0000256" key="2">
    <source>
        <dbReference type="SAM" id="Phobius"/>
    </source>
</evidence>
<reference evidence="4 5" key="1">
    <citation type="journal article" date="2019" name="Int. J. Syst. Evol. Microbiol.">
        <title>The Global Catalogue of Microorganisms (GCM) 10K type strain sequencing project: providing services to taxonomists for standard genome sequencing and annotation.</title>
        <authorList>
            <consortium name="The Broad Institute Genomics Platform"/>
            <consortium name="The Broad Institute Genome Sequencing Center for Infectious Disease"/>
            <person name="Wu L."/>
            <person name="Ma J."/>
        </authorList>
    </citation>
    <scope>NUCLEOTIDE SEQUENCE [LARGE SCALE GENOMIC DNA]</scope>
    <source>
        <strain evidence="4 5">JCM 16034</strain>
    </source>
</reference>
<evidence type="ECO:0000313" key="5">
    <source>
        <dbReference type="Proteomes" id="UP001500432"/>
    </source>
</evidence>
<feature type="compositionally biased region" description="Low complexity" evidence="1">
    <location>
        <begin position="615"/>
        <end position="625"/>
    </location>
</feature>
<feature type="transmembrane region" description="Helical" evidence="2">
    <location>
        <begin position="177"/>
        <end position="195"/>
    </location>
</feature>
<keyword evidence="2" id="KW-1133">Transmembrane helix</keyword>
<dbReference type="SMART" id="SM00460">
    <property type="entry name" value="TGc"/>
    <property type="match status" value="1"/>
</dbReference>
<feature type="compositionally biased region" description="Polar residues" evidence="1">
    <location>
        <begin position="590"/>
        <end position="600"/>
    </location>
</feature>
<organism evidence="4 5">
    <name type="scientific">Sinomonas flava</name>
    <dbReference type="NCBI Taxonomy" id="496857"/>
    <lineage>
        <taxon>Bacteria</taxon>
        <taxon>Bacillati</taxon>
        <taxon>Actinomycetota</taxon>
        <taxon>Actinomycetes</taxon>
        <taxon>Micrococcales</taxon>
        <taxon>Micrococcaceae</taxon>
        <taxon>Sinomonas</taxon>
    </lineage>
</organism>
<dbReference type="EMBL" id="BAAAQW010000005">
    <property type="protein sequence ID" value="GAA2200341.1"/>
    <property type="molecule type" value="Genomic_DNA"/>
</dbReference>
<proteinExistence type="predicted"/>
<dbReference type="InterPro" id="IPR038765">
    <property type="entry name" value="Papain-like_cys_pep_sf"/>
</dbReference>
<dbReference type="Pfam" id="PF01841">
    <property type="entry name" value="Transglut_core"/>
    <property type="match status" value="1"/>
</dbReference>
<comment type="caution">
    <text evidence="4">The sequence shown here is derived from an EMBL/GenBank/DDBJ whole genome shotgun (WGS) entry which is preliminary data.</text>
</comment>
<dbReference type="InterPro" id="IPR021878">
    <property type="entry name" value="TgpA_N"/>
</dbReference>
<dbReference type="Pfam" id="PF11992">
    <property type="entry name" value="TgpA_N"/>
    <property type="match status" value="1"/>
</dbReference>
<evidence type="ECO:0000313" key="4">
    <source>
        <dbReference type="EMBL" id="GAA2200341.1"/>
    </source>
</evidence>
<feature type="transmembrane region" description="Helical" evidence="2">
    <location>
        <begin position="68"/>
        <end position="87"/>
    </location>
</feature>
<evidence type="ECO:0000259" key="3">
    <source>
        <dbReference type="SMART" id="SM00460"/>
    </source>
</evidence>
<accession>A0ABN3BU99</accession>
<dbReference type="Proteomes" id="UP001500432">
    <property type="component" value="Unassembled WGS sequence"/>
</dbReference>
<gene>
    <name evidence="4" type="ORF">GCM10009849_20440</name>
</gene>
<sequence>MRARRFAHLGVEAFLALSVAGGAASYGGVLRGFSWLYPVIVVTCAALAGTALARAALAGRRGAPWHPVVVAVAGLAAWVAAMCAMFFRATSLAGLIPGPRTFASAREALDQAWHTVVFDAVPAAPNIGIVALLAGALGLIALVAETIAISCRLPALAGIALLAVLVVPATLKPNSVGAVGFAAAAAGYLGILATAQADGGRPDGGGTEGRRSRRETPRGARAPERSTGELAAAALSPGRLIILIAAIVAGALALPQVVPGFDRGLFPEGARLRSFGQNVGLNPLISLGSDLRSAEGVGILRYATNSTIPLYLRTVTVSTFDGGSWAPDNRDDQLQYPLTGITPRTPITAAPSVTTTTVITTGGFTSPYLPAPYAPTTVDGQRGRFGWDPADLSIKGDPGASRDQFYTVRSTRPDITRDALATANGTPRGLSSEVRDVPRGVPASVRSAAEDVTRGKATAFERAVAIQAWLRTFQYSERAPVEDGYDGTGMDVLETFLQKRSGYCIHFAAAMAVMARIVGIPSRIAVGFAPGRPTGQTVAIPSAQALTEYQVDGRDAHAWPELYFEGLGWVPFEPTPSRGVTPAYSLTDSAAQSGSTNLDQLNEGLFPSGVPGAPPAESQASAPAASGASTEASPWVAAALVALGVLAAALVLTLPAALRAAQRRRRLDRGLDGIWEELEAVGVDHGLPPDPADSPRAYAKRLTAWETDDGGLRRALDTLTAEYERHAYGRPGYDADEEAARRAVAVVHERARHAQRPVRRARIAALPPSAFAWLARALTAVAPAAKAAGATIRAAAKAAARGVKRRS</sequence>
<dbReference type="Pfam" id="PF13559">
    <property type="entry name" value="DUF4129"/>
    <property type="match status" value="1"/>
</dbReference>
<dbReference type="PANTHER" id="PTHR42736">
    <property type="entry name" value="PROTEIN-GLUTAMINE GAMMA-GLUTAMYLTRANSFERASE"/>
    <property type="match status" value="1"/>
</dbReference>
<dbReference type="Gene3D" id="3.10.620.30">
    <property type="match status" value="1"/>
</dbReference>
<feature type="transmembrane region" description="Helical" evidence="2">
    <location>
        <begin position="151"/>
        <end position="171"/>
    </location>
</feature>
<feature type="transmembrane region" description="Helical" evidence="2">
    <location>
        <begin position="35"/>
        <end position="56"/>
    </location>
</feature>
<dbReference type="InterPro" id="IPR025403">
    <property type="entry name" value="TgpA-like_C"/>
</dbReference>
<feature type="transmembrane region" description="Helical" evidence="2">
    <location>
        <begin position="635"/>
        <end position="658"/>
    </location>
</feature>
<keyword evidence="2" id="KW-0472">Membrane</keyword>
<protein>
    <recommendedName>
        <fullName evidence="3">Transglutaminase-like domain-containing protein</fullName>
    </recommendedName>
</protein>
<keyword evidence="5" id="KW-1185">Reference proteome</keyword>
<keyword evidence="2" id="KW-0812">Transmembrane</keyword>
<feature type="region of interest" description="Disordered" evidence="1">
    <location>
        <begin position="199"/>
        <end position="227"/>
    </location>
</feature>
<feature type="domain" description="Transglutaminase-like" evidence="3">
    <location>
        <begin position="496"/>
        <end position="576"/>
    </location>
</feature>
<name>A0ABN3BU99_9MICC</name>
<dbReference type="InterPro" id="IPR052901">
    <property type="entry name" value="Bact_TGase-like"/>
</dbReference>
<feature type="region of interest" description="Disordered" evidence="1">
    <location>
        <begin position="590"/>
        <end position="625"/>
    </location>
</feature>
<dbReference type="PANTHER" id="PTHR42736:SF1">
    <property type="entry name" value="PROTEIN-GLUTAMINE GAMMA-GLUTAMYLTRANSFERASE"/>
    <property type="match status" value="1"/>
</dbReference>
<feature type="transmembrane region" description="Helical" evidence="2">
    <location>
        <begin position="123"/>
        <end position="144"/>
    </location>
</feature>
<dbReference type="SUPFAM" id="SSF54001">
    <property type="entry name" value="Cysteine proteinases"/>
    <property type="match status" value="1"/>
</dbReference>
<evidence type="ECO:0000256" key="1">
    <source>
        <dbReference type="SAM" id="MobiDB-lite"/>
    </source>
</evidence>
<feature type="transmembrane region" description="Helical" evidence="2">
    <location>
        <begin position="240"/>
        <end position="258"/>
    </location>
</feature>
<dbReference type="InterPro" id="IPR002931">
    <property type="entry name" value="Transglutaminase-like"/>
</dbReference>
<feature type="compositionally biased region" description="Basic and acidic residues" evidence="1">
    <location>
        <begin position="208"/>
        <end position="227"/>
    </location>
</feature>